<sequence length="113" mass="13013">MSTEYSVEYLLLLYLDNLFPDSPYMSSDYFRSQSANAIRVPHQSTIMANLGSMYLENNPPAYYVPSPSQLEHWAFHHKSEFDIMNPKYFDCPTNGFSVCSTDRDKLRDDPGPS</sequence>
<accession>A0A9P4XL06</accession>
<dbReference type="Proteomes" id="UP000801864">
    <property type="component" value="Unassembled WGS sequence"/>
</dbReference>
<evidence type="ECO:0000313" key="1">
    <source>
        <dbReference type="EMBL" id="KAF3076041.1"/>
    </source>
</evidence>
<evidence type="ECO:0000313" key="2">
    <source>
        <dbReference type="Proteomes" id="UP000801864"/>
    </source>
</evidence>
<keyword evidence="2" id="KW-1185">Reference proteome</keyword>
<name>A0A9P4XL06_9HYPO</name>
<reference evidence="1 2" key="1">
    <citation type="submission" date="2018-06" db="EMBL/GenBank/DDBJ databases">
        <title>Genome analysis of cellulolytic fungus Trichoderma lentiforme CFAM-422.</title>
        <authorList>
            <person name="Steindorff A.S."/>
            <person name="Formighieri E.F."/>
            <person name="Midorikawa G.E.O."/>
            <person name="Tamietti M.S."/>
            <person name="Ramos E.Z."/>
            <person name="Silva A.S."/>
            <person name="Bon E.P.S."/>
            <person name="Mendes T.D."/>
            <person name="Damaso M.C.T."/>
            <person name="Favaro L.C.L."/>
        </authorList>
    </citation>
    <scope>NUCLEOTIDE SEQUENCE [LARGE SCALE GENOMIC DNA]</scope>
    <source>
        <strain evidence="1 2">CFAM-422</strain>
    </source>
</reference>
<comment type="caution">
    <text evidence="1">The sequence shown here is derived from an EMBL/GenBank/DDBJ whole genome shotgun (WGS) entry which is preliminary data.</text>
</comment>
<dbReference type="AlphaFoldDB" id="A0A9P4XL06"/>
<protein>
    <submittedName>
        <fullName evidence="1">Uncharacterized protein</fullName>
    </submittedName>
</protein>
<gene>
    <name evidence="1" type="ORF">CFAM422_001155</name>
</gene>
<organism evidence="1 2">
    <name type="scientific">Trichoderma lentiforme</name>
    <dbReference type="NCBI Taxonomy" id="1567552"/>
    <lineage>
        <taxon>Eukaryota</taxon>
        <taxon>Fungi</taxon>
        <taxon>Dikarya</taxon>
        <taxon>Ascomycota</taxon>
        <taxon>Pezizomycotina</taxon>
        <taxon>Sordariomycetes</taxon>
        <taxon>Hypocreomycetidae</taxon>
        <taxon>Hypocreales</taxon>
        <taxon>Hypocreaceae</taxon>
        <taxon>Trichoderma</taxon>
    </lineage>
</organism>
<dbReference type="EMBL" id="QLNT01000002">
    <property type="protein sequence ID" value="KAF3076041.1"/>
    <property type="molecule type" value="Genomic_DNA"/>
</dbReference>
<proteinExistence type="predicted"/>